<evidence type="ECO:0000313" key="3">
    <source>
        <dbReference type="Proteomes" id="UP000183567"/>
    </source>
</evidence>
<sequence length="616" mass="70846">MIINSAQLRQYFTSYAVVEQQPLQPFVWRLVDSVRIYGAFDALASGSVTLVDVPGFGDANKTRSKRTDDYLKCADVVVLVADIKRAADDQAMHDYFQKFLRHMILDQRTQSLVIVLTGADVRTTENQLHYLSAKQCHEIQQMEQEIQTLSDKVDELKTQRAAMGTATPRDPTCMERLLNIMHETDATNSRLETAKVAKCTYIAHQRSAHVEDAFLQLYHLAYHSIVKDSEPPSLPVFCVGSTDFNQLLATDQRRRVPLVFTDPEDTGIPQLARHIQNFGYKQIISDISTLVTNCQTLWEDIESFVLSSGQESRLDKYEKAAKSLAETLQDSVDKTRKKMGSKIDDRIDELEKTLRIEAQKAAERSINVIKELGEKYMYQVYRAIMRRRGEWRSTDLNESLVKGIFDGDASNIWHNFFNEFLTSELRSFSETISDLCEQTMQSIKQRARQLATITPRVNRACELINPRDMINRARQEYLSLVLTMQRELSCGLFKELLRDELEDYYLDVAAESGPGMFRRMKDMNEERFAPRKAKELYARLIDRVIEIIHLTRNAGEKELDAAVERLHSSIQRSLVCMHSNDQTAKIKRRNMQQFLGEHCSEPLAEVTAIVDRYAPR</sequence>
<dbReference type="Gene3D" id="3.40.50.300">
    <property type="entry name" value="P-loop containing nucleotide triphosphate hydrolases"/>
    <property type="match status" value="1"/>
</dbReference>
<comment type="caution">
    <text evidence="2">The sequence shown here is derived from an EMBL/GenBank/DDBJ whole genome shotgun (WGS) entry which is preliminary data.</text>
</comment>
<keyword evidence="1" id="KW-0175">Coiled coil</keyword>
<dbReference type="PANTHER" id="PTHR36681:SF3">
    <property type="entry name" value="NUCLEAR GTPASE, GERMINAL CENTER-ASSOCIATED, TANDEM DUPLICATE 3"/>
    <property type="match status" value="1"/>
</dbReference>
<protein>
    <submittedName>
        <fullName evidence="2">Uncharacterized protein</fullName>
    </submittedName>
</protein>
<evidence type="ECO:0000313" key="2">
    <source>
        <dbReference type="EMBL" id="OJA10930.1"/>
    </source>
</evidence>
<dbReference type="AlphaFoldDB" id="A0A1J8QNG0"/>
<organism evidence="2 3">
    <name type="scientific">Rhizopogon vesiculosus</name>
    <dbReference type="NCBI Taxonomy" id="180088"/>
    <lineage>
        <taxon>Eukaryota</taxon>
        <taxon>Fungi</taxon>
        <taxon>Dikarya</taxon>
        <taxon>Basidiomycota</taxon>
        <taxon>Agaricomycotina</taxon>
        <taxon>Agaricomycetes</taxon>
        <taxon>Agaricomycetidae</taxon>
        <taxon>Boletales</taxon>
        <taxon>Suillineae</taxon>
        <taxon>Rhizopogonaceae</taxon>
        <taxon>Rhizopogon</taxon>
    </lineage>
</organism>
<dbReference type="PANTHER" id="PTHR36681">
    <property type="entry name" value="NUCLEAR GTPASE, GERMINAL CENTER-ASSOCIATED, TANDEM DUPLICATE 3"/>
    <property type="match status" value="1"/>
</dbReference>
<reference evidence="2 3" key="1">
    <citation type="submission" date="2016-03" db="EMBL/GenBank/DDBJ databases">
        <title>Comparative genomics of the ectomycorrhizal sister species Rhizopogon vinicolor and Rhizopogon vesiculosus (Basidiomycota: Boletales) reveals a divergence of the mating type B locus.</title>
        <authorList>
            <person name="Mujic A.B."/>
            <person name="Kuo A."/>
            <person name="Tritt A."/>
            <person name="Lipzen A."/>
            <person name="Chen C."/>
            <person name="Johnson J."/>
            <person name="Sharma A."/>
            <person name="Barry K."/>
            <person name="Grigoriev I.V."/>
            <person name="Spatafora J.W."/>
        </authorList>
    </citation>
    <scope>NUCLEOTIDE SEQUENCE [LARGE SCALE GENOMIC DNA]</scope>
    <source>
        <strain evidence="2 3">AM-OR11-056</strain>
    </source>
</reference>
<dbReference type="EMBL" id="LVVM01005320">
    <property type="protein sequence ID" value="OJA10930.1"/>
    <property type="molecule type" value="Genomic_DNA"/>
</dbReference>
<dbReference type="OrthoDB" id="3598281at2759"/>
<accession>A0A1J8QNG0</accession>
<dbReference type="SUPFAM" id="SSF52540">
    <property type="entry name" value="P-loop containing nucleoside triphosphate hydrolases"/>
    <property type="match status" value="1"/>
</dbReference>
<proteinExistence type="predicted"/>
<name>A0A1J8QNG0_9AGAM</name>
<dbReference type="InterPro" id="IPR027417">
    <property type="entry name" value="P-loop_NTPase"/>
</dbReference>
<keyword evidence="3" id="KW-1185">Reference proteome</keyword>
<gene>
    <name evidence="2" type="ORF">AZE42_03057</name>
</gene>
<feature type="coiled-coil region" evidence="1">
    <location>
        <begin position="132"/>
        <end position="159"/>
    </location>
</feature>
<dbReference type="Proteomes" id="UP000183567">
    <property type="component" value="Unassembled WGS sequence"/>
</dbReference>
<evidence type="ECO:0000256" key="1">
    <source>
        <dbReference type="SAM" id="Coils"/>
    </source>
</evidence>